<dbReference type="PIRSF" id="PIRSF000350">
    <property type="entry name" value="Mercury_reductase_MerA"/>
    <property type="match status" value="1"/>
</dbReference>
<keyword evidence="6" id="KW-1015">Disulfide bond</keyword>
<dbReference type="AlphaFoldDB" id="A0A3E3EGW6"/>
<evidence type="ECO:0000256" key="9">
    <source>
        <dbReference type="PIRSR" id="PIRSR000350-3"/>
    </source>
</evidence>
<dbReference type="PRINTS" id="PR00411">
    <property type="entry name" value="PNDRDTASEI"/>
</dbReference>
<dbReference type="GO" id="GO:0003955">
    <property type="term" value="F:NAD(P)H dehydrogenase (quinone) activity"/>
    <property type="evidence" value="ECO:0007669"/>
    <property type="project" value="TreeGrafter"/>
</dbReference>
<name>A0A3E3EGW6_9FIRM</name>
<evidence type="ECO:0000256" key="10">
    <source>
        <dbReference type="PIRSR" id="PIRSR000350-4"/>
    </source>
</evidence>
<dbReference type="FunFam" id="3.30.390.30:FF:000001">
    <property type="entry name" value="Dihydrolipoyl dehydrogenase"/>
    <property type="match status" value="1"/>
</dbReference>
<feature type="binding site" evidence="9">
    <location>
        <position position="251"/>
    </location>
    <ligand>
        <name>NAD(+)</name>
        <dbReference type="ChEBI" id="CHEBI:57540"/>
    </ligand>
</feature>
<feature type="active site" description="Proton acceptor" evidence="8">
    <location>
        <position position="426"/>
    </location>
</feature>
<sequence length="439" mass="48315">MKQYDAIIIGFGKGGKTIAGKMAKLGKRVAIIEKSAQMYGGTCINEGCIPSKSLITQAEKYNYHDAIINKEDLITKLRNKNYAKLADLQNVDVITATAKFVDDHHVAICTENEEEIIFGDLIFVNTGATPVMPPIKGLATANKVYTSASLMKLEELPKTLAIIGGGYIGLEFASMYARYGSEVTVYESNDRLIAREDRDIAEEIQRILEKQGVKFVFNANIQALANEGEEVLVTYNDQVSQRFAGILMATGRKANTADLNLDAAGIEVNQRGEIVVNKYLQTTKKNIFALGDVKGGLQFTYISLDDSRIVMDCLFGDKKRSTLNRGNIAYSVFISPTFSRIGLSEVEAKAAGYEVIVTKLLTAAVPKANVLKKPEGLLKAIIDKKTERILGCVLLCEHSEELINLVTLVMNNDLSYKVLKNQIFTHSTMAEALNDLFDL</sequence>
<comment type="caution">
    <text evidence="14">The sequence shown here is derived from an EMBL/GenBank/DDBJ whole genome shotgun (WGS) entry which is preliminary data.</text>
</comment>
<evidence type="ECO:0000256" key="8">
    <source>
        <dbReference type="PIRSR" id="PIRSR000350-2"/>
    </source>
</evidence>
<evidence type="ECO:0000256" key="3">
    <source>
        <dbReference type="ARBA" id="ARBA00022827"/>
    </source>
</evidence>
<comment type="cofactor">
    <cofactor evidence="9">
        <name>FAD</name>
        <dbReference type="ChEBI" id="CHEBI:57692"/>
    </cofactor>
    <text evidence="9">Binds 1 FAD per subunit.</text>
</comment>
<keyword evidence="7 11" id="KW-0676">Redox-active center</keyword>
<dbReference type="Pfam" id="PF02852">
    <property type="entry name" value="Pyr_redox_dim"/>
    <property type="match status" value="1"/>
</dbReference>
<organism evidence="14 15">
    <name type="scientific">Thomasclavelia ramosa</name>
    <dbReference type="NCBI Taxonomy" id="1547"/>
    <lineage>
        <taxon>Bacteria</taxon>
        <taxon>Bacillati</taxon>
        <taxon>Bacillota</taxon>
        <taxon>Erysipelotrichia</taxon>
        <taxon>Erysipelotrichales</taxon>
        <taxon>Coprobacillaceae</taxon>
        <taxon>Thomasclavelia</taxon>
    </lineage>
</organism>
<gene>
    <name evidence="14" type="ORF">DXB93_00365</name>
</gene>
<keyword evidence="5 11" id="KW-0560">Oxidoreductase</keyword>
<evidence type="ECO:0000256" key="1">
    <source>
        <dbReference type="ARBA" id="ARBA00007532"/>
    </source>
</evidence>
<evidence type="ECO:0000256" key="11">
    <source>
        <dbReference type="RuleBase" id="RU003691"/>
    </source>
</evidence>
<evidence type="ECO:0000256" key="5">
    <source>
        <dbReference type="ARBA" id="ARBA00023002"/>
    </source>
</evidence>
<dbReference type="RefSeq" id="WP_117580141.1">
    <property type="nucleotide sequence ID" value="NZ_QUSL01000001.1"/>
</dbReference>
<feature type="disulfide bond" description="Redox-active" evidence="10">
    <location>
        <begin position="43"/>
        <end position="48"/>
    </location>
</feature>
<keyword evidence="9" id="KW-0547">Nucleotide-binding</keyword>
<dbReference type="EMBL" id="QUSL01000001">
    <property type="protein sequence ID" value="RGD87165.1"/>
    <property type="molecule type" value="Genomic_DNA"/>
</dbReference>
<evidence type="ECO:0000313" key="15">
    <source>
        <dbReference type="Proteomes" id="UP000261032"/>
    </source>
</evidence>
<feature type="binding site" evidence="9">
    <location>
        <position position="52"/>
    </location>
    <ligand>
        <name>FAD</name>
        <dbReference type="ChEBI" id="CHEBI:57692"/>
    </ligand>
</feature>
<dbReference type="PANTHER" id="PTHR43014:SF4">
    <property type="entry name" value="PYRIDINE NUCLEOTIDE-DISULFIDE OXIDOREDUCTASE RCLA-RELATED"/>
    <property type="match status" value="1"/>
</dbReference>
<evidence type="ECO:0000256" key="2">
    <source>
        <dbReference type="ARBA" id="ARBA00022630"/>
    </source>
</evidence>
<protein>
    <submittedName>
        <fullName evidence="14">Pyridine nucleotide-disulfide oxidoreductase</fullName>
    </submittedName>
</protein>
<dbReference type="Pfam" id="PF07992">
    <property type="entry name" value="Pyr_redox_2"/>
    <property type="match status" value="1"/>
</dbReference>
<dbReference type="Gene3D" id="3.50.50.60">
    <property type="entry name" value="FAD/NAD(P)-binding domain"/>
    <property type="match status" value="2"/>
</dbReference>
<evidence type="ECO:0000256" key="7">
    <source>
        <dbReference type="ARBA" id="ARBA00023284"/>
    </source>
</evidence>
<accession>A0A3E3EGW6</accession>
<dbReference type="GO" id="GO:0050660">
    <property type="term" value="F:flavin adenine dinucleotide binding"/>
    <property type="evidence" value="ECO:0007669"/>
    <property type="project" value="TreeGrafter"/>
</dbReference>
<evidence type="ECO:0000259" key="13">
    <source>
        <dbReference type="Pfam" id="PF07992"/>
    </source>
</evidence>
<dbReference type="InterPro" id="IPR036188">
    <property type="entry name" value="FAD/NAD-bd_sf"/>
</dbReference>
<dbReference type="GO" id="GO:0016668">
    <property type="term" value="F:oxidoreductase activity, acting on a sulfur group of donors, NAD(P) as acceptor"/>
    <property type="evidence" value="ECO:0007669"/>
    <property type="project" value="InterPro"/>
</dbReference>
<proteinExistence type="inferred from homology"/>
<dbReference type="SUPFAM" id="SSF51905">
    <property type="entry name" value="FAD/NAD(P)-binding domain"/>
    <property type="match status" value="1"/>
</dbReference>
<dbReference type="PANTHER" id="PTHR43014">
    <property type="entry name" value="MERCURIC REDUCTASE"/>
    <property type="match status" value="1"/>
</dbReference>
<keyword evidence="2 11" id="KW-0285">Flavoprotein</keyword>
<dbReference type="PROSITE" id="PS00076">
    <property type="entry name" value="PYRIDINE_REDOX_1"/>
    <property type="match status" value="1"/>
</dbReference>
<keyword evidence="4" id="KW-0521">NADP</keyword>
<evidence type="ECO:0000313" key="14">
    <source>
        <dbReference type="EMBL" id="RGD87165.1"/>
    </source>
</evidence>
<feature type="binding site" evidence="9">
    <location>
        <position position="187"/>
    </location>
    <ligand>
        <name>NAD(+)</name>
        <dbReference type="ChEBI" id="CHEBI:57540"/>
    </ligand>
</feature>
<dbReference type="SUPFAM" id="SSF55424">
    <property type="entry name" value="FAD/NAD-linked reductases, dimerisation (C-terminal) domain"/>
    <property type="match status" value="1"/>
</dbReference>
<dbReference type="Gene3D" id="3.30.390.30">
    <property type="match status" value="1"/>
</dbReference>
<dbReference type="InterPro" id="IPR001100">
    <property type="entry name" value="Pyr_nuc-diS_OxRdtase"/>
</dbReference>
<feature type="domain" description="Pyridine nucleotide-disulphide oxidoreductase dimerisation" evidence="12">
    <location>
        <begin position="328"/>
        <end position="435"/>
    </location>
</feature>
<dbReference type="InterPro" id="IPR012999">
    <property type="entry name" value="Pyr_OxRdtase_I_AS"/>
</dbReference>
<dbReference type="InterPro" id="IPR004099">
    <property type="entry name" value="Pyr_nucl-diS_OxRdtase_dimer"/>
</dbReference>
<dbReference type="InterPro" id="IPR023753">
    <property type="entry name" value="FAD/NAD-binding_dom"/>
</dbReference>
<feature type="binding site" evidence="9">
    <location>
        <position position="292"/>
    </location>
    <ligand>
        <name>FAD</name>
        <dbReference type="ChEBI" id="CHEBI:57692"/>
    </ligand>
</feature>
<keyword evidence="9" id="KW-0520">NAD</keyword>
<feature type="domain" description="FAD/NAD(P)-binding" evidence="13">
    <location>
        <begin position="4"/>
        <end position="301"/>
    </location>
</feature>
<dbReference type="Proteomes" id="UP000261032">
    <property type="component" value="Unassembled WGS sequence"/>
</dbReference>
<feature type="binding site" evidence="9">
    <location>
        <begin position="164"/>
        <end position="171"/>
    </location>
    <ligand>
        <name>NAD(+)</name>
        <dbReference type="ChEBI" id="CHEBI:57540"/>
    </ligand>
</feature>
<dbReference type="InterPro" id="IPR016156">
    <property type="entry name" value="FAD/NAD-linked_Rdtase_dimer_sf"/>
</dbReference>
<comment type="similarity">
    <text evidence="1 11">Belongs to the class-I pyridine nucleotide-disulfide oxidoreductase family.</text>
</comment>
<evidence type="ECO:0000256" key="4">
    <source>
        <dbReference type="ARBA" id="ARBA00022857"/>
    </source>
</evidence>
<evidence type="ECO:0000259" key="12">
    <source>
        <dbReference type="Pfam" id="PF02852"/>
    </source>
</evidence>
<reference evidence="14 15" key="1">
    <citation type="submission" date="2018-08" db="EMBL/GenBank/DDBJ databases">
        <title>A genome reference for cultivated species of the human gut microbiota.</title>
        <authorList>
            <person name="Zou Y."/>
            <person name="Xue W."/>
            <person name="Luo G."/>
        </authorList>
    </citation>
    <scope>NUCLEOTIDE SEQUENCE [LARGE SCALE GENOMIC DNA]</scope>
    <source>
        <strain evidence="14 15">OM06-4</strain>
    </source>
</reference>
<keyword evidence="3 9" id="KW-0274">FAD</keyword>
<evidence type="ECO:0000256" key="6">
    <source>
        <dbReference type="ARBA" id="ARBA00023157"/>
    </source>
</evidence>
<dbReference type="PRINTS" id="PR00368">
    <property type="entry name" value="FADPNR"/>
</dbReference>